<keyword evidence="6" id="KW-1185">Reference proteome</keyword>
<evidence type="ECO:0000256" key="1">
    <source>
        <dbReference type="ARBA" id="ARBA00008520"/>
    </source>
</evidence>
<dbReference type="GO" id="GO:0042956">
    <property type="term" value="P:maltodextrin transmembrane transport"/>
    <property type="evidence" value="ECO:0007669"/>
    <property type="project" value="TreeGrafter"/>
</dbReference>
<evidence type="ECO:0000256" key="4">
    <source>
        <dbReference type="SAM" id="SignalP"/>
    </source>
</evidence>
<evidence type="ECO:0000313" key="6">
    <source>
        <dbReference type="Proteomes" id="UP000184128"/>
    </source>
</evidence>
<protein>
    <submittedName>
        <fullName evidence="5">Multiple sugar transport system substrate-binding protein</fullName>
    </submittedName>
</protein>
<comment type="similarity">
    <text evidence="1">Belongs to the bacterial solute-binding protein 1 family.</text>
</comment>
<dbReference type="GO" id="GO:1901982">
    <property type="term" value="F:maltose binding"/>
    <property type="evidence" value="ECO:0007669"/>
    <property type="project" value="TreeGrafter"/>
</dbReference>
<dbReference type="GO" id="GO:0015768">
    <property type="term" value="P:maltose transport"/>
    <property type="evidence" value="ECO:0007669"/>
    <property type="project" value="TreeGrafter"/>
</dbReference>
<dbReference type="PANTHER" id="PTHR30061">
    <property type="entry name" value="MALTOSE-BINDING PERIPLASMIC PROTEIN"/>
    <property type="match status" value="1"/>
</dbReference>
<dbReference type="STRING" id="1121025.SAMN02745249_00953"/>
<gene>
    <name evidence="5" type="ORF">SAMN02745249_00953</name>
</gene>
<dbReference type="GO" id="GO:0055052">
    <property type="term" value="C:ATP-binding cassette (ABC) transporter complex, substrate-binding subunit-containing"/>
    <property type="evidence" value="ECO:0007669"/>
    <property type="project" value="TreeGrafter"/>
</dbReference>
<dbReference type="Proteomes" id="UP000184128">
    <property type="component" value="Unassembled WGS sequence"/>
</dbReference>
<dbReference type="Gene3D" id="3.40.190.10">
    <property type="entry name" value="Periplasmic binding protein-like II"/>
    <property type="match status" value="1"/>
</dbReference>
<dbReference type="SUPFAM" id="SSF53850">
    <property type="entry name" value="Periplasmic binding protein-like II"/>
    <property type="match status" value="1"/>
</dbReference>
<dbReference type="InterPro" id="IPR006059">
    <property type="entry name" value="SBP"/>
</dbReference>
<dbReference type="PROSITE" id="PS51257">
    <property type="entry name" value="PROKAR_LIPOPROTEIN"/>
    <property type="match status" value="1"/>
</dbReference>
<name>A0A1M4VLB1_9LACT</name>
<dbReference type="PANTHER" id="PTHR30061:SF50">
    <property type="entry name" value="MALTOSE_MALTODEXTRIN-BINDING PERIPLASMIC PROTEIN"/>
    <property type="match status" value="1"/>
</dbReference>
<evidence type="ECO:0000313" key="5">
    <source>
        <dbReference type="EMBL" id="SHE69794.1"/>
    </source>
</evidence>
<keyword evidence="2" id="KW-0813">Transport</keyword>
<evidence type="ECO:0000256" key="3">
    <source>
        <dbReference type="ARBA" id="ARBA00022729"/>
    </source>
</evidence>
<dbReference type="RefSeq" id="WP_073297119.1">
    <property type="nucleotide sequence ID" value="NZ_FQUF01000012.1"/>
</dbReference>
<dbReference type="OrthoDB" id="9782846at2"/>
<keyword evidence="5" id="KW-0762">Sugar transport</keyword>
<dbReference type="EMBL" id="FQUF01000012">
    <property type="protein sequence ID" value="SHE69794.1"/>
    <property type="molecule type" value="Genomic_DNA"/>
</dbReference>
<reference evidence="5 6" key="1">
    <citation type="submission" date="2016-11" db="EMBL/GenBank/DDBJ databases">
        <authorList>
            <person name="Jaros S."/>
            <person name="Januszkiewicz K."/>
            <person name="Wedrychowicz H."/>
        </authorList>
    </citation>
    <scope>NUCLEOTIDE SEQUENCE [LARGE SCALE GENOMIC DNA]</scope>
    <source>
        <strain evidence="5 6">DSM 15692</strain>
    </source>
</reference>
<dbReference type="CDD" id="cd14748">
    <property type="entry name" value="PBP2_UgpB"/>
    <property type="match status" value="1"/>
</dbReference>
<feature type="chain" id="PRO_5013268289" evidence="4">
    <location>
        <begin position="28"/>
        <end position="430"/>
    </location>
</feature>
<feature type="signal peptide" evidence="4">
    <location>
        <begin position="1"/>
        <end position="27"/>
    </location>
</feature>
<evidence type="ECO:0000256" key="2">
    <source>
        <dbReference type="ARBA" id="ARBA00022448"/>
    </source>
</evidence>
<keyword evidence="3 4" id="KW-0732">Signal</keyword>
<organism evidence="5 6">
    <name type="scientific">Atopostipes suicloacalis DSM 15692</name>
    <dbReference type="NCBI Taxonomy" id="1121025"/>
    <lineage>
        <taxon>Bacteria</taxon>
        <taxon>Bacillati</taxon>
        <taxon>Bacillota</taxon>
        <taxon>Bacilli</taxon>
        <taxon>Lactobacillales</taxon>
        <taxon>Carnobacteriaceae</taxon>
        <taxon>Atopostipes</taxon>
    </lineage>
</organism>
<dbReference type="AlphaFoldDB" id="A0A1M4VLB1"/>
<proteinExistence type="inferred from homology"/>
<dbReference type="Pfam" id="PF01547">
    <property type="entry name" value="SBP_bac_1"/>
    <property type="match status" value="1"/>
</dbReference>
<accession>A0A1M4VLB1</accession>
<sequence>MKNKKTNTFFKIFTVLLTSLFFITACGNDKEDSTDSDGSNDSGQTELTFWNGFTASDGEILQEIVDEFNQTNDKGINIKMEVMTWANFNERLPTSITAGSGPDFVLMNNVDFAQYVNNGAVKPLDDFWNYEGVDQDNFEETALELGEIDGTQYFIPMQVQGMFTYWNKDLYESAGLDPEKAPETWEEVIENAVKIADPSTNTHGFTINHDGNAILYNWIIQNGGQILNEDETESAFASDETLEVLEKIQEAIHENKSGPEYISGAELDNLLMSGQIAMHINGPWLNNGLIANEINYGVTTVPQVNPDTPYAVLDGVGFGIPSSTDDNKTEAIYEFISYWNTTEIGKKWSIENGFPTYLKSVKEDSEIQDNEIVSELTKQLDFAEPLYPGNIDMPTINADIIEPMLENLLTGGDPEELMNQADQEINDIVK</sequence>